<dbReference type="SUPFAM" id="SSF118001">
    <property type="entry name" value="YehU-like"/>
    <property type="match status" value="1"/>
</dbReference>
<comment type="similarity">
    <text evidence="1">Belongs to the UPF0270 family.</text>
</comment>
<dbReference type="EMBL" id="JAEMHM010000022">
    <property type="protein sequence ID" value="MBJ6727337.1"/>
    <property type="molecule type" value="Genomic_DNA"/>
</dbReference>
<evidence type="ECO:0000256" key="1">
    <source>
        <dbReference type="ARBA" id="ARBA00006450"/>
    </source>
</evidence>
<dbReference type="AlphaFoldDB" id="A0A8J7M2A9"/>
<dbReference type="Pfam" id="PF06794">
    <property type="entry name" value="UPF0270"/>
    <property type="match status" value="1"/>
</dbReference>
<organism evidence="2 3">
    <name type="scientific">Geomesophilobacter sediminis</name>
    <dbReference type="NCBI Taxonomy" id="2798584"/>
    <lineage>
        <taxon>Bacteria</taxon>
        <taxon>Pseudomonadati</taxon>
        <taxon>Thermodesulfobacteriota</taxon>
        <taxon>Desulfuromonadia</taxon>
        <taxon>Geobacterales</taxon>
        <taxon>Geobacteraceae</taxon>
        <taxon>Geomesophilobacter</taxon>
    </lineage>
</organism>
<comment type="caution">
    <text evidence="2">The sequence shown here is derived from an EMBL/GenBank/DDBJ whole genome shotgun (WGS) entry which is preliminary data.</text>
</comment>
<sequence>MPMNENNDVTIEYDRQDGQFEEGVIVPHDRISPDTLRKMVEEFVTRDWSELADAGSTLDGKIEQVLQQLKDGRAKVVFDLTTETCNIIPGDSRGALPGN</sequence>
<accession>A0A8J7M2A9</accession>
<protein>
    <submittedName>
        <fullName evidence="2">YheU family protein</fullName>
    </submittedName>
</protein>
<gene>
    <name evidence="2" type="ORF">JFN93_21710</name>
</gene>
<evidence type="ECO:0000313" key="3">
    <source>
        <dbReference type="Proteomes" id="UP000636888"/>
    </source>
</evidence>
<dbReference type="InterPro" id="IPR036685">
    <property type="entry name" value="YehU-like_sf"/>
</dbReference>
<keyword evidence="3" id="KW-1185">Reference proteome</keyword>
<reference evidence="2" key="1">
    <citation type="submission" date="2020-12" db="EMBL/GenBank/DDBJ databases">
        <title>Geomonas sp. Red875, isolated from river sediment.</title>
        <authorList>
            <person name="Xu Z."/>
            <person name="Zhang Z."/>
            <person name="Masuda Y."/>
            <person name="Itoh H."/>
            <person name="Senoo K."/>
        </authorList>
    </citation>
    <scope>NUCLEOTIDE SEQUENCE</scope>
    <source>
        <strain evidence="2">Red875</strain>
    </source>
</reference>
<dbReference type="InterPro" id="IPR010648">
    <property type="entry name" value="UPF0270"/>
</dbReference>
<name>A0A8J7M2A9_9BACT</name>
<dbReference type="Gene3D" id="1.10.10.610">
    <property type="entry name" value="YehU-like"/>
    <property type="match status" value="1"/>
</dbReference>
<proteinExistence type="inferred from homology"/>
<evidence type="ECO:0000313" key="2">
    <source>
        <dbReference type="EMBL" id="MBJ6727337.1"/>
    </source>
</evidence>
<dbReference type="Proteomes" id="UP000636888">
    <property type="component" value="Unassembled WGS sequence"/>
</dbReference>